<dbReference type="RefSeq" id="XP_025399834.1">
    <property type="nucleotide sequence ID" value="XM_025543057.1"/>
</dbReference>
<dbReference type="InterPro" id="IPR029058">
    <property type="entry name" value="AB_hydrolase_fold"/>
</dbReference>
<proteinExistence type="predicted"/>
<dbReference type="VEuPathDB" id="FungiDB:BO70DRAFT_361510"/>
<dbReference type="Gene3D" id="3.40.50.1820">
    <property type="entry name" value="alpha/beta hydrolase"/>
    <property type="match status" value="1"/>
</dbReference>
<sequence>MASSKPVILLIPGAWHCPASYQGLVGLLQSSGHEVHVHDLPSMNGSRPPTADLETDTAEFREHTKRLAEAGRSVVVIVHSYSGQVASNALHGLGFDQLAGKGGVVRIISLCAFTVREGVSMIDVVERFGHGNLMPLAFDFADDKTVLSQSPKALLVTPAPNIDDAEVEKHISSFSRWNGNCMYQPLTTTRVAWRDIPVTYVYATGDMTVPFEYQRWMVETMRGEGAEVETFELESGHSPAFTNTREVVEIINTVMARY</sequence>
<dbReference type="STRING" id="1448321.A0A317WC98"/>
<dbReference type="OrthoDB" id="408373at2759"/>
<accession>A0A317WC98</accession>
<name>A0A317WC98_9EURO</name>
<dbReference type="Proteomes" id="UP000247233">
    <property type="component" value="Unassembled WGS sequence"/>
</dbReference>
<dbReference type="GeneID" id="37065294"/>
<dbReference type="EMBL" id="MSFL01000010">
    <property type="protein sequence ID" value="PWY83391.1"/>
    <property type="molecule type" value="Genomic_DNA"/>
</dbReference>
<organism evidence="2 3">
    <name type="scientific">Aspergillus heteromorphus CBS 117.55</name>
    <dbReference type="NCBI Taxonomy" id="1448321"/>
    <lineage>
        <taxon>Eukaryota</taxon>
        <taxon>Fungi</taxon>
        <taxon>Dikarya</taxon>
        <taxon>Ascomycota</taxon>
        <taxon>Pezizomycotina</taxon>
        <taxon>Eurotiomycetes</taxon>
        <taxon>Eurotiomycetidae</taxon>
        <taxon>Eurotiales</taxon>
        <taxon>Aspergillaceae</taxon>
        <taxon>Aspergillus</taxon>
        <taxon>Aspergillus subgen. Circumdati</taxon>
    </lineage>
</organism>
<dbReference type="PANTHER" id="PTHR37017:SF10">
    <property type="entry name" value="AB HYDROLASE-1 DOMAIN-CONTAINING PROTEIN"/>
    <property type="match status" value="1"/>
</dbReference>
<reference evidence="2 3" key="1">
    <citation type="submission" date="2016-12" db="EMBL/GenBank/DDBJ databases">
        <title>The genomes of Aspergillus section Nigri reveals drivers in fungal speciation.</title>
        <authorList>
            <consortium name="DOE Joint Genome Institute"/>
            <person name="Vesth T.C."/>
            <person name="Nybo J."/>
            <person name="Theobald S."/>
            <person name="Brandl J."/>
            <person name="Frisvad J.C."/>
            <person name="Nielsen K.F."/>
            <person name="Lyhne E.K."/>
            <person name="Kogle M.E."/>
            <person name="Kuo A."/>
            <person name="Riley R."/>
            <person name="Clum A."/>
            <person name="Nolan M."/>
            <person name="Lipzen A."/>
            <person name="Salamov A."/>
            <person name="Henrissat B."/>
            <person name="Wiebenga A."/>
            <person name="De Vries R.P."/>
            <person name="Grigoriev I.V."/>
            <person name="Mortensen U.H."/>
            <person name="Andersen M.R."/>
            <person name="Baker S.E."/>
        </authorList>
    </citation>
    <scope>NUCLEOTIDE SEQUENCE [LARGE SCALE GENOMIC DNA]</scope>
    <source>
        <strain evidence="2 3">CBS 117.55</strain>
    </source>
</reference>
<gene>
    <name evidence="2" type="ORF">BO70DRAFT_361510</name>
</gene>
<feature type="domain" description="AB hydrolase-1" evidence="1">
    <location>
        <begin position="8"/>
        <end position="249"/>
    </location>
</feature>
<dbReference type="GO" id="GO:0016787">
    <property type="term" value="F:hydrolase activity"/>
    <property type="evidence" value="ECO:0007669"/>
    <property type="project" value="UniProtKB-KW"/>
</dbReference>
<dbReference type="AlphaFoldDB" id="A0A317WC98"/>
<protein>
    <submittedName>
        <fullName evidence="2">Alpha/beta-hydrolase</fullName>
    </submittedName>
</protein>
<comment type="caution">
    <text evidence="2">The sequence shown here is derived from an EMBL/GenBank/DDBJ whole genome shotgun (WGS) entry which is preliminary data.</text>
</comment>
<evidence type="ECO:0000313" key="2">
    <source>
        <dbReference type="EMBL" id="PWY83391.1"/>
    </source>
</evidence>
<dbReference type="Pfam" id="PF12697">
    <property type="entry name" value="Abhydrolase_6"/>
    <property type="match status" value="1"/>
</dbReference>
<evidence type="ECO:0000259" key="1">
    <source>
        <dbReference type="Pfam" id="PF12697"/>
    </source>
</evidence>
<dbReference type="InterPro" id="IPR000073">
    <property type="entry name" value="AB_hydrolase_1"/>
</dbReference>
<keyword evidence="3" id="KW-1185">Reference proteome</keyword>
<dbReference type="InterPro" id="IPR052897">
    <property type="entry name" value="Sec-Metab_Biosynth_Hydrolase"/>
</dbReference>
<evidence type="ECO:0000313" key="3">
    <source>
        <dbReference type="Proteomes" id="UP000247233"/>
    </source>
</evidence>
<dbReference type="SUPFAM" id="SSF53474">
    <property type="entry name" value="alpha/beta-Hydrolases"/>
    <property type="match status" value="1"/>
</dbReference>
<keyword evidence="2" id="KW-0378">Hydrolase</keyword>
<dbReference type="PANTHER" id="PTHR37017">
    <property type="entry name" value="AB HYDROLASE-1 DOMAIN-CONTAINING PROTEIN-RELATED"/>
    <property type="match status" value="1"/>
</dbReference>